<dbReference type="AlphaFoldDB" id="A0A517Z7H2"/>
<dbReference type="RefSeq" id="WP_145369678.1">
    <property type="nucleotide sequence ID" value="NZ_CP036275.1"/>
</dbReference>
<keyword evidence="3" id="KW-1185">Reference proteome</keyword>
<dbReference type="KEGG" id="mri:Mal4_27180"/>
<feature type="compositionally biased region" description="Polar residues" evidence="1">
    <location>
        <begin position="378"/>
        <end position="392"/>
    </location>
</feature>
<dbReference type="OrthoDB" id="208599at2"/>
<name>A0A517Z7H2_9PLAN</name>
<protein>
    <submittedName>
        <fullName evidence="2">Uncharacterized protein</fullName>
    </submittedName>
</protein>
<sequence length="392" mass="44725">MTAAWILSITGLLLAAAAAAGWRLIRARNMQYWLGSYCFQRESLPDVDGAGQVTDVFIAICDHFEPECYGVSHERAIERVSRWVSDYPKRFSEFRDSSGRPPQHTFFFPADEYRPEYLDMLAELCAAGFGDVDIHLHHDDDTPENLRTTLAEFRDTLFYRHNLLRRDERTGEIVYGFIHGNWALCNSRPDGRWCGVDQELSILRETGCYADFTMPSAPSDTQTSTINSIYYARDLAGERKSHDTGIRARVGQQAPDDHLLMIQGPLELDWTNRKLGLLPRIENGDLHATAPPTHRRMQMWLRAGVHVAGRPEWRFVKLHTHGCKDGNLKMLLGPSMQKFHEELAAEANHNKRFRYHYVSAWEMAQIVHRAERGETDHGLQSSPSLLSAATTD</sequence>
<evidence type="ECO:0000313" key="3">
    <source>
        <dbReference type="Proteomes" id="UP000320496"/>
    </source>
</evidence>
<dbReference type="EMBL" id="CP036275">
    <property type="protein sequence ID" value="QDU38391.1"/>
    <property type="molecule type" value="Genomic_DNA"/>
</dbReference>
<reference evidence="2 3" key="1">
    <citation type="submission" date="2019-02" db="EMBL/GenBank/DDBJ databases">
        <title>Deep-cultivation of Planctomycetes and their phenomic and genomic characterization uncovers novel biology.</title>
        <authorList>
            <person name="Wiegand S."/>
            <person name="Jogler M."/>
            <person name="Boedeker C."/>
            <person name="Pinto D."/>
            <person name="Vollmers J."/>
            <person name="Rivas-Marin E."/>
            <person name="Kohn T."/>
            <person name="Peeters S.H."/>
            <person name="Heuer A."/>
            <person name="Rast P."/>
            <person name="Oberbeckmann S."/>
            <person name="Bunk B."/>
            <person name="Jeske O."/>
            <person name="Meyerdierks A."/>
            <person name="Storesund J.E."/>
            <person name="Kallscheuer N."/>
            <person name="Luecker S."/>
            <person name="Lage O.M."/>
            <person name="Pohl T."/>
            <person name="Merkel B.J."/>
            <person name="Hornburger P."/>
            <person name="Mueller R.-W."/>
            <person name="Bruemmer F."/>
            <person name="Labrenz M."/>
            <person name="Spormann A.M."/>
            <person name="Op den Camp H."/>
            <person name="Overmann J."/>
            <person name="Amann R."/>
            <person name="Jetten M.S.M."/>
            <person name="Mascher T."/>
            <person name="Medema M.H."/>
            <person name="Devos D.P."/>
            <person name="Kaster A.-K."/>
            <person name="Ovreas L."/>
            <person name="Rohde M."/>
            <person name="Galperin M.Y."/>
            <person name="Jogler C."/>
        </authorList>
    </citation>
    <scope>NUCLEOTIDE SEQUENCE [LARGE SCALE GENOMIC DNA]</scope>
    <source>
        <strain evidence="2 3">Mal4</strain>
    </source>
</reference>
<gene>
    <name evidence="2" type="ORF">Mal4_27180</name>
</gene>
<proteinExistence type="predicted"/>
<accession>A0A517Z7H2</accession>
<feature type="region of interest" description="Disordered" evidence="1">
    <location>
        <begin position="372"/>
        <end position="392"/>
    </location>
</feature>
<organism evidence="2 3">
    <name type="scientific">Maioricimonas rarisocia</name>
    <dbReference type="NCBI Taxonomy" id="2528026"/>
    <lineage>
        <taxon>Bacteria</taxon>
        <taxon>Pseudomonadati</taxon>
        <taxon>Planctomycetota</taxon>
        <taxon>Planctomycetia</taxon>
        <taxon>Planctomycetales</taxon>
        <taxon>Planctomycetaceae</taxon>
        <taxon>Maioricimonas</taxon>
    </lineage>
</organism>
<dbReference type="Proteomes" id="UP000320496">
    <property type="component" value="Chromosome"/>
</dbReference>
<evidence type="ECO:0000256" key="1">
    <source>
        <dbReference type="SAM" id="MobiDB-lite"/>
    </source>
</evidence>
<evidence type="ECO:0000313" key="2">
    <source>
        <dbReference type="EMBL" id="QDU38391.1"/>
    </source>
</evidence>